<reference evidence="2" key="1">
    <citation type="submission" date="2016-10" db="EMBL/GenBank/DDBJ databases">
        <authorList>
            <person name="Varghese N."/>
            <person name="Submissions S."/>
        </authorList>
    </citation>
    <scope>NUCLEOTIDE SEQUENCE [LARGE SCALE GENOMIC DNA]</scope>
    <source>
        <strain evidence="2">UNC178MFTsu3.1</strain>
    </source>
</reference>
<dbReference type="RefSeq" id="WP_026636078.1">
    <property type="nucleotide sequence ID" value="NZ_FONH01000003.1"/>
</dbReference>
<protein>
    <submittedName>
        <fullName evidence="1">Uncharacterized protein</fullName>
    </submittedName>
</protein>
<proteinExistence type="predicted"/>
<dbReference type="Proteomes" id="UP000199477">
    <property type="component" value="Unassembled WGS sequence"/>
</dbReference>
<dbReference type="AlphaFoldDB" id="A0A1I2C0G1"/>
<sequence>MRVTTNDCLHPDPREQQARIAVAALLLAQRMNPANALRHAAAQRDIAAPADHAIDHLADLLAARPRYATRRGHYQPYGLRHASR</sequence>
<dbReference type="EMBL" id="FONH01000003">
    <property type="protein sequence ID" value="SFE61735.1"/>
    <property type="molecule type" value="Genomic_DNA"/>
</dbReference>
<name>A0A1I2C0G1_9GAMM</name>
<evidence type="ECO:0000313" key="1">
    <source>
        <dbReference type="EMBL" id="SFE61735.1"/>
    </source>
</evidence>
<gene>
    <name evidence="1" type="ORF">SAMN02799615_01315</name>
</gene>
<keyword evidence="2" id="KW-1185">Reference proteome</keyword>
<accession>A0A1I2C0G1</accession>
<evidence type="ECO:0000313" key="2">
    <source>
        <dbReference type="Proteomes" id="UP000199477"/>
    </source>
</evidence>
<organism evidence="1 2">
    <name type="scientific">Dyella marensis</name>
    <dbReference type="NCBI Taxonomy" id="500610"/>
    <lineage>
        <taxon>Bacteria</taxon>
        <taxon>Pseudomonadati</taxon>
        <taxon>Pseudomonadota</taxon>
        <taxon>Gammaproteobacteria</taxon>
        <taxon>Lysobacterales</taxon>
        <taxon>Rhodanobacteraceae</taxon>
        <taxon>Dyella</taxon>
    </lineage>
</organism>